<dbReference type="RefSeq" id="WP_203963814.1">
    <property type="nucleotide sequence ID" value="NZ_AP023355.1"/>
</dbReference>
<feature type="domain" description="Transcriptional repressor PaaX-like C-terminal" evidence="2">
    <location>
        <begin position="176"/>
        <end position="263"/>
    </location>
</feature>
<sequence>MQARSALFDLYGDHLRPRGGEAPVAALVRLLAPLSIAAPAVRTAISRMVRQGWLAPVRLPAGPGYALTARGMRRLDEAAARIYRTTRRDWDGRFDLLVLTGPVGRAERTRLAETLGYLGFGALSPSTWAAPRRGTVRARDAEVAALLDEVGVPAERFVARHGGDTSGAAELVRRAWDLPALATAYREFVAQYTPVVAGLPATATDEQAYAARFRLVHAWRTFLFSDPQLPAELLPADWPGTTAAVFFDRYAGRLRAAADRYVDSCLPTTHR</sequence>
<dbReference type="InterPro" id="IPR012906">
    <property type="entry name" value="PaaX-like_N"/>
</dbReference>
<evidence type="ECO:0000259" key="3">
    <source>
        <dbReference type="Pfam" id="PF20803"/>
    </source>
</evidence>
<feature type="domain" description="Transcriptional repressor PaaX-like central Cas2-like" evidence="3">
    <location>
        <begin position="88"/>
        <end position="160"/>
    </location>
</feature>
<evidence type="ECO:0000313" key="5">
    <source>
        <dbReference type="Proteomes" id="UP000611640"/>
    </source>
</evidence>
<dbReference type="InterPro" id="IPR036388">
    <property type="entry name" value="WH-like_DNA-bd_sf"/>
</dbReference>
<organism evidence="4 5">
    <name type="scientific">Actinocatenispora thailandica</name>
    <dbReference type="NCBI Taxonomy" id="227318"/>
    <lineage>
        <taxon>Bacteria</taxon>
        <taxon>Bacillati</taxon>
        <taxon>Actinomycetota</taxon>
        <taxon>Actinomycetes</taxon>
        <taxon>Micromonosporales</taxon>
        <taxon>Micromonosporaceae</taxon>
        <taxon>Actinocatenispora</taxon>
    </lineage>
</organism>
<dbReference type="Gene3D" id="3.30.70.2650">
    <property type="match status" value="1"/>
</dbReference>
<dbReference type="PANTHER" id="PTHR30319:SF1">
    <property type="entry name" value="TRANSCRIPTIONAL REPRESSOR PAAX"/>
    <property type="match status" value="1"/>
</dbReference>
<evidence type="ECO:0000313" key="4">
    <source>
        <dbReference type="EMBL" id="BCJ37634.1"/>
    </source>
</evidence>
<dbReference type="Proteomes" id="UP000611640">
    <property type="component" value="Chromosome"/>
</dbReference>
<dbReference type="InterPro" id="IPR011965">
    <property type="entry name" value="PaaX_trns_reg"/>
</dbReference>
<name>A0A7R7DTM9_9ACTN</name>
<dbReference type="PANTHER" id="PTHR30319">
    <property type="entry name" value="PHENYLACETIC ACID REGULATOR-RELATED TRANSCRIPTIONAL REPRESSOR"/>
    <property type="match status" value="1"/>
</dbReference>
<dbReference type="Pfam" id="PF07848">
    <property type="entry name" value="PaaX"/>
    <property type="match status" value="1"/>
</dbReference>
<protein>
    <submittedName>
        <fullName evidence="4">Phenylacetic acid degradation operon negative regulatory protein</fullName>
    </submittedName>
</protein>
<proteinExistence type="predicted"/>
<accession>A0A7R7DTM9</accession>
<dbReference type="InterPro" id="IPR048846">
    <property type="entry name" value="PaaX-like_central"/>
</dbReference>
<dbReference type="Pfam" id="PF20803">
    <property type="entry name" value="PaaX_M"/>
    <property type="match status" value="1"/>
</dbReference>
<dbReference type="EMBL" id="AP023355">
    <property type="protein sequence ID" value="BCJ37634.1"/>
    <property type="molecule type" value="Genomic_DNA"/>
</dbReference>
<gene>
    <name evidence="4" type="primary">paaX</name>
    <name evidence="4" type="ORF">Athai_51370</name>
</gene>
<dbReference type="AlphaFoldDB" id="A0A7R7DTM9"/>
<dbReference type="Gene3D" id="1.10.10.10">
    <property type="entry name" value="Winged helix-like DNA-binding domain superfamily/Winged helix DNA-binding domain"/>
    <property type="match status" value="1"/>
</dbReference>
<evidence type="ECO:0000259" key="2">
    <source>
        <dbReference type="Pfam" id="PF08223"/>
    </source>
</evidence>
<dbReference type="InterPro" id="IPR013225">
    <property type="entry name" value="PaaX_C"/>
</dbReference>
<evidence type="ECO:0000259" key="1">
    <source>
        <dbReference type="Pfam" id="PF07848"/>
    </source>
</evidence>
<dbReference type="KEGG" id="atl:Athai_51370"/>
<dbReference type="GO" id="GO:0006351">
    <property type="term" value="P:DNA-templated transcription"/>
    <property type="evidence" value="ECO:0007669"/>
    <property type="project" value="InterPro"/>
</dbReference>
<dbReference type="Pfam" id="PF08223">
    <property type="entry name" value="PaaX_C"/>
    <property type="match status" value="1"/>
</dbReference>
<reference evidence="4 5" key="1">
    <citation type="submission" date="2020-08" db="EMBL/GenBank/DDBJ databases">
        <title>Whole genome shotgun sequence of Actinocatenispora thailandica NBRC 105041.</title>
        <authorList>
            <person name="Komaki H."/>
            <person name="Tamura T."/>
        </authorList>
    </citation>
    <scope>NUCLEOTIDE SEQUENCE [LARGE SCALE GENOMIC DNA]</scope>
    <source>
        <strain evidence="4 5">NBRC 105041</strain>
    </source>
</reference>
<feature type="domain" description="Transcriptional repressor PaaX-like N-terminal" evidence="1">
    <location>
        <begin position="3"/>
        <end position="71"/>
    </location>
</feature>
<keyword evidence="5" id="KW-1185">Reference proteome</keyword>
<dbReference type="Gene3D" id="1.20.58.1460">
    <property type="match status" value="1"/>
</dbReference>
<dbReference type="PIRSF" id="PIRSF020623">
    <property type="entry name" value="PaaX"/>
    <property type="match status" value="1"/>
</dbReference>